<evidence type="ECO:0000313" key="10">
    <source>
        <dbReference type="Proteomes" id="UP000512184"/>
    </source>
</evidence>
<name>A0AAQ0J861_9CHLA</name>
<dbReference type="GO" id="GO:0005524">
    <property type="term" value="F:ATP binding"/>
    <property type="evidence" value="ECO:0007669"/>
    <property type="project" value="UniProtKB-UniRule"/>
</dbReference>
<reference evidence="8 10" key="1">
    <citation type="submission" date="2019-01" db="EMBL/GenBank/DDBJ databases">
        <title>Whole genome sequencing and annotation enables comparative genome analysis that reveals unique features of the Chlamydia suis R19 Genome.</title>
        <authorList>
            <person name="Dimond Z.E."/>
        </authorList>
    </citation>
    <scope>NUCLEOTIDE SEQUENCE [LARGE SCALE GENOMIC DNA]</scope>
    <source>
        <strain evidence="8 10">R19</strain>
    </source>
</reference>
<dbReference type="InterPro" id="IPR014729">
    <property type="entry name" value="Rossmann-like_a/b/a_fold"/>
</dbReference>
<dbReference type="GO" id="GO:0005737">
    <property type="term" value="C:cytoplasm"/>
    <property type="evidence" value="ECO:0007669"/>
    <property type="project" value="UniProtKB-SubCell"/>
</dbReference>
<keyword evidence="10" id="KW-1185">Reference proteome</keyword>
<comment type="domain">
    <text evidence="6">The N-terminal region contains the highly conserved SGGXDS motif, predicted to be a P-loop motif involved in ATP binding.</text>
</comment>
<evidence type="ECO:0000256" key="6">
    <source>
        <dbReference type="HAMAP-Rule" id="MF_01161"/>
    </source>
</evidence>
<feature type="binding site" evidence="6">
    <location>
        <begin position="30"/>
        <end position="35"/>
    </location>
    <ligand>
        <name>ATP</name>
        <dbReference type="ChEBI" id="CHEBI:30616"/>
    </ligand>
</feature>
<dbReference type="InterPro" id="IPR012795">
    <property type="entry name" value="tRNA_Ile_lys_synt_N"/>
</dbReference>
<dbReference type="AlphaFoldDB" id="A0AAQ0J861"/>
<dbReference type="SUPFAM" id="SSF52402">
    <property type="entry name" value="Adenine nucleotide alpha hydrolases-like"/>
    <property type="match status" value="1"/>
</dbReference>
<evidence type="ECO:0000313" key="9">
    <source>
        <dbReference type="EMBL" id="QYC74827.1"/>
    </source>
</evidence>
<dbReference type="RefSeq" id="WP_080122682.1">
    <property type="nucleotide sequence ID" value="NZ_CP035278.1"/>
</dbReference>
<evidence type="ECO:0000259" key="7">
    <source>
        <dbReference type="Pfam" id="PF01171"/>
    </source>
</evidence>
<dbReference type="HAMAP" id="MF_01161">
    <property type="entry name" value="tRNA_Ile_lys_synt"/>
    <property type="match status" value="1"/>
</dbReference>
<accession>A0AAQ0J861</accession>
<comment type="similarity">
    <text evidence="6">Belongs to the tRNA(Ile)-lysidine synthase family.</text>
</comment>
<organism evidence="9 11">
    <name type="scientific">Chlamydia suis</name>
    <dbReference type="NCBI Taxonomy" id="83559"/>
    <lineage>
        <taxon>Bacteria</taxon>
        <taxon>Pseudomonadati</taxon>
        <taxon>Chlamydiota</taxon>
        <taxon>Chlamydiia</taxon>
        <taxon>Chlamydiales</taxon>
        <taxon>Chlamydiaceae</taxon>
        <taxon>Chlamydia/Chlamydophila group</taxon>
        <taxon>Chlamydia</taxon>
    </lineage>
</organism>
<feature type="domain" description="tRNA(Ile)-lysidine/2-thiocytidine synthase N-terminal" evidence="7">
    <location>
        <begin position="24"/>
        <end position="201"/>
    </location>
</feature>
<comment type="subcellular location">
    <subcellularLocation>
        <location evidence="6">Cytoplasm</location>
    </subcellularLocation>
</comment>
<keyword evidence="3 6" id="KW-0547">Nucleotide-binding</keyword>
<evidence type="ECO:0000256" key="1">
    <source>
        <dbReference type="ARBA" id="ARBA00022598"/>
    </source>
</evidence>
<dbReference type="EMBL" id="CP035278">
    <property type="protein sequence ID" value="QHP83127.1"/>
    <property type="molecule type" value="Genomic_DNA"/>
</dbReference>
<keyword evidence="1 6" id="KW-0436">Ligase</keyword>
<evidence type="ECO:0000313" key="8">
    <source>
        <dbReference type="EMBL" id="QHP83127.1"/>
    </source>
</evidence>
<dbReference type="InterPro" id="IPR012094">
    <property type="entry name" value="tRNA_Ile_lys_synt"/>
</dbReference>
<evidence type="ECO:0000256" key="4">
    <source>
        <dbReference type="ARBA" id="ARBA00022840"/>
    </source>
</evidence>
<evidence type="ECO:0000256" key="5">
    <source>
        <dbReference type="ARBA" id="ARBA00048539"/>
    </source>
</evidence>
<gene>
    <name evidence="6 9" type="primary">tilS</name>
    <name evidence="8" type="ORF">Chls_252</name>
    <name evidence="9" type="ORF">INQ84_02425</name>
</gene>
<dbReference type="GO" id="GO:0032267">
    <property type="term" value="F:tRNA(Ile)-lysidine synthase activity"/>
    <property type="evidence" value="ECO:0007669"/>
    <property type="project" value="UniProtKB-EC"/>
</dbReference>
<sequence>MITRLFENDKQLEVFFSSLDKKKKYLLALSGGSDSLLLMYLLKSQAFSFTAVHVDYGWRETSYQEACDLASLCEQEQVPFILDCQEASNPKDCRDMENAARQYRYELFYRLCKEQHFAGVFLGHHADDQAETILKRVFEGAHLGSLKGMAQRGMYKGISLLRPLLHVSKKLIVKVLDGCQVKYVQDITNFDERFLRARMRERLFPYLQEVFGKNIRQPLLSLAEDSAELREFLDQQAAVFLSQVVDHEAGLCLPVGQELLRTIFLTKWVCKQFFFSQGLVASRGFLQTVYDHLVRGSEARLRLRHRTVLVKARGVIIESIY</sequence>
<dbReference type="InterPro" id="IPR011063">
    <property type="entry name" value="TilS/TtcA_N"/>
</dbReference>
<evidence type="ECO:0000256" key="2">
    <source>
        <dbReference type="ARBA" id="ARBA00022694"/>
    </source>
</evidence>
<comment type="function">
    <text evidence="6">Ligates lysine onto the cytidine present at position 34 of the AUA codon-specific tRNA(Ile) that contains the anticodon CAU, in an ATP-dependent manner. Cytidine is converted to lysidine, thus changing the amino acid specificity of the tRNA from methionine to isoleucine.</text>
</comment>
<dbReference type="GO" id="GO:0006400">
    <property type="term" value="P:tRNA modification"/>
    <property type="evidence" value="ECO:0007669"/>
    <property type="project" value="UniProtKB-UniRule"/>
</dbReference>
<dbReference type="NCBIfam" id="TIGR02432">
    <property type="entry name" value="lysidine_TilS_N"/>
    <property type="match status" value="1"/>
</dbReference>
<evidence type="ECO:0000313" key="11">
    <source>
        <dbReference type="Proteomes" id="UP000825134"/>
    </source>
</evidence>
<protein>
    <recommendedName>
        <fullName evidence="6">tRNA(Ile)-lysidine synthase</fullName>
        <ecNumber evidence="6">6.3.4.19</ecNumber>
    </recommendedName>
    <alternativeName>
        <fullName evidence="6">tRNA(Ile)-2-lysyl-cytidine synthase</fullName>
    </alternativeName>
    <alternativeName>
        <fullName evidence="6">tRNA(Ile)-lysidine synthetase</fullName>
    </alternativeName>
</protein>
<dbReference type="PANTHER" id="PTHR43033">
    <property type="entry name" value="TRNA(ILE)-LYSIDINE SYNTHASE-RELATED"/>
    <property type="match status" value="1"/>
</dbReference>
<dbReference type="Proteomes" id="UP000825134">
    <property type="component" value="Chromosome"/>
</dbReference>
<reference evidence="9" key="2">
    <citation type="journal article" date="2021" name="Front. Microbiol.">
        <title>Generation of Tetracycline and Rifamycin Resistant Chlamydia Suis Recombinants.</title>
        <authorList>
            <person name="Marti H."/>
            <person name="Bommana S."/>
            <person name="Read T.D."/>
            <person name="Pesch T."/>
            <person name="Prahauser B."/>
            <person name="Dean D."/>
            <person name="Borel N."/>
        </authorList>
    </citation>
    <scope>NUCLEOTIDE SEQUENCE</scope>
    <source>
        <strain evidence="9">208.1</strain>
    </source>
</reference>
<keyword evidence="2 6" id="KW-0819">tRNA processing</keyword>
<dbReference type="PANTHER" id="PTHR43033:SF1">
    <property type="entry name" value="TRNA(ILE)-LYSIDINE SYNTHASE-RELATED"/>
    <property type="match status" value="1"/>
</dbReference>
<dbReference type="Gene3D" id="3.40.50.620">
    <property type="entry name" value="HUPs"/>
    <property type="match status" value="1"/>
</dbReference>
<keyword evidence="4 6" id="KW-0067">ATP-binding</keyword>
<keyword evidence="6" id="KW-0963">Cytoplasm</keyword>
<dbReference type="CDD" id="cd01992">
    <property type="entry name" value="TilS_N"/>
    <property type="match status" value="1"/>
</dbReference>
<evidence type="ECO:0000256" key="3">
    <source>
        <dbReference type="ARBA" id="ARBA00022741"/>
    </source>
</evidence>
<dbReference type="Proteomes" id="UP000512184">
    <property type="component" value="Chromosome"/>
</dbReference>
<proteinExistence type="inferred from homology"/>
<comment type="catalytic activity">
    <reaction evidence="5 6">
        <text>cytidine(34) in tRNA(Ile2) + L-lysine + ATP = lysidine(34) in tRNA(Ile2) + AMP + diphosphate + H(+)</text>
        <dbReference type="Rhea" id="RHEA:43744"/>
        <dbReference type="Rhea" id="RHEA-COMP:10625"/>
        <dbReference type="Rhea" id="RHEA-COMP:10670"/>
        <dbReference type="ChEBI" id="CHEBI:15378"/>
        <dbReference type="ChEBI" id="CHEBI:30616"/>
        <dbReference type="ChEBI" id="CHEBI:32551"/>
        <dbReference type="ChEBI" id="CHEBI:33019"/>
        <dbReference type="ChEBI" id="CHEBI:82748"/>
        <dbReference type="ChEBI" id="CHEBI:83665"/>
        <dbReference type="ChEBI" id="CHEBI:456215"/>
        <dbReference type="EC" id="6.3.4.19"/>
    </reaction>
</comment>
<dbReference type="EMBL" id="CP063185">
    <property type="protein sequence ID" value="QYC74827.1"/>
    <property type="molecule type" value="Genomic_DNA"/>
</dbReference>
<dbReference type="Pfam" id="PF01171">
    <property type="entry name" value="ATP_bind_3"/>
    <property type="match status" value="1"/>
</dbReference>
<dbReference type="EC" id="6.3.4.19" evidence="6"/>